<evidence type="ECO:0000313" key="3">
    <source>
        <dbReference type="Proteomes" id="UP000447873"/>
    </source>
</evidence>
<gene>
    <name evidence="2" type="ORF">EG328_008854</name>
</gene>
<comment type="caution">
    <text evidence="2">The sequence shown here is derived from an EMBL/GenBank/DDBJ whole genome shotgun (WGS) entry which is preliminary data.</text>
</comment>
<evidence type="ECO:0000313" key="2">
    <source>
        <dbReference type="EMBL" id="KAE9984368.1"/>
    </source>
</evidence>
<organism evidence="2 3">
    <name type="scientific">Venturia inaequalis</name>
    <name type="common">Apple scab fungus</name>
    <dbReference type="NCBI Taxonomy" id="5025"/>
    <lineage>
        <taxon>Eukaryota</taxon>
        <taxon>Fungi</taxon>
        <taxon>Dikarya</taxon>
        <taxon>Ascomycota</taxon>
        <taxon>Pezizomycotina</taxon>
        <taxon>Dothideomycetes</taxon>
        <taxon>Pleosporomycetidae</taxon>
        <taxon>Venturiales</taxon>
        <taxon>Venturiaceae</taxon>
        <taxon>Venturia</taxon>
    </lineage>
</organism>
<feature type="compositionally biased region" description="Basic residues" evidence="1">
    <location>
        <begin position="27"/>
        <end position="38"/>
    </location>
</feature>
<dbReference type="AlphaFoldDB" id="A0A8H3Z5Y2"/>
<dbReference type="EMBL" id="WNWS01000051">
    <property type="protein sequence ID" value="KAE9984368.1"/>
    <property type="molecule type" value="Genomic_DNA"/>
</dbReference>
<name>A0A8H3Z5Y2_VENIN</name>
<reference evidence="2 3" key="1">
    <citation type="submission" date="2018-12" db="EMBL/GenBank/DDBJ databases">
        <title>Venturia inaequalis Genome Resource.</title>
        <authorList>
            <person name="Lichtner F.J."/>
        </authorList>
    </citation>
    <scope>NUCLEOTIDE SEQUENCE [LARGE SCALE GENOMIC DNA]</scope>
    <source>
        <strain evidence="2 3">120213</strain>
    </source>
</reference>
<sequence>MPPKTLFKSLTTHIIKFFRNKPPPPSKRSRGVNRKGKQKYVEPSDQAVDPTPSGTTGSWQRRFLPKGRTDDRAPVVRREDRPLSRLDVERIVSHGVIGDGGGAFAGDGRRSAGFEGGNREGGGLGGAIFDGGVYGGGYFDGRYVDGGYVDSGFFDRGFFDSAFFNTGYFDSEYFDTGYFDSEYYDSRKLQSDASPSNLLIKLRTNIAR</sequence>
<proteinExistence type="predicted"/>
<feature type="region of interest" description="Disordered" evidence="1">
    <location>
        <begin position="16"/>
        <end position="73"/>
    </location>
</feature>
<protein>
    <submittedName>
        <fullName evidence="2">Uncharacterized protein</fullName>
    </submittedName>
</protein>
<evidence type="ECO:0000256" key="1">
    <source>
        <dbReference type="SAM" id="MobiDB-lite"/>
    </source>
</evidence>
<dbReference type="Proteomes" id="UP000447873">
    <property type="component" value="Unassembled WGS sequence"/>
</dbReference>
<accession>A0A8H3Z5Y2</accession>